<evidence type="ECO:0000256" key="3">
    <source>
        <dbReference type="ARBA" id="ARBA00010199"/>
    </source>
</evidence>
<dbReference type="PIRSF" id="PIRSF006603">
    <property type="entry name" value="DinF"/>
    <property type="match status" value="1"/>
</dbReference>
<keyword evidence="10" id="KW-0406">Ion transport</keyword>
<evidence type="ECO:0000256" key="11">
    <source>
        <dbReference type="ARBA" id="ARBA00023136"/>
    </source>
</evidence>
<sequence length="454" mass="50500">MEIKNENMKENKMGTMSINRLLISMSAPIILSMLVQAMYNVVDSIFVSQINEDALTAVSLAFPLQQFMVAVAVGTFVGVNALLSRSLGEKNQADVNKTAINGLFLSLLSYILFLIIGIFFSRLYISLQTDSERILEYGVQYLSTVCIFSFGWFAQNSFEKMLISTGKSFYTMITQMLGAVINVILDPLLIFGIGIFPEMGVRGAAVATVIGQISAALLALYFNHVKNNEVELRLKGFRPDRRVIRRIYDIGVPSIVMISISSILIFGMNKILMAFSSTAVAVFGIYFKVQSFVFMPVFGINNGMIPIISYNYGKKERSRMIKTIKQSIIYAIIIMLTGFAVMQLFADKILALFSASQQMMEIGVPALRIISICFIFAGITVVLSSVFQSVGMAYLSMITSIARQLIIILPIAVLLAKTGNVDNVWWAFPIAEFAALILTVFFLRHTKRKVFDKI</sequence>
<evidence type="ECO:0000256" key="1">
    <source>
        <dbReference type="ARBA" id="ARBA00003408"/>
    </source>
</evidence>
<dbReference type="InterPro" id="IPR048279">
    <property type="entry name" value="MdtK-like"/>
</dbReference>
<evidence type="ECO:0000256" key="6">
    <source>
        <dbReference type="ARBA" id="ARBA00022449"/>
    </source>
</evidence>
<dbReference type="PANTHER" id="PTHR43298">
    <property type="entry name" value="MULTIDRUG RESISTANCE PROTEIN NORM-RELATED"/>
    <property type="match status" value="1"/>
</dbReference>
<dbReference type="InterPro" id="IPR050222">
    <property type="entry name" value="MATE_MdtK"/>
</dbReference>
<dbReference type="CDD" id="cd13144">
    <property type="entry name" value="MATE_like_4"/>
    <property type="match status" value="1"/>
</dbReference>
<dbReference type="GO" id="GO:0042910">
    <property type="term" value="F:xenobiotic transmembrane transporter activity"/>
    <property type="evidence" value="ECO:0007669"/>
    <property type="project" value="InterPro"/>
</dbReference>
<feature type="transmembrane region" description="Helical" evidence="13">
    <location>
        <begin position="103"/>
        <end position="125"/>
    </location>
</feature>
<keyword evidence="6" id="KW-0050">Antiport</keyword>
<dbReference type="PANTHER" id="PTHR43298:SF2">
    <property type="entry name" value="FMN_FAD EXPORTER YEEO-RELATED"/>
    <property type="match status" value="1"/>
</dbReference>
<feature type="transmembrane region" description="Helical" evidence="13">
    <location>
        <begin position="424"/>
        <end position="443"/>
    </location>
</feature>
<feature type="transmembrane region" description="Helical" evidence="13">
    <location>
        <begin position="394"/>
        <end position="418"/>
    </location>
</feature>
<dbReference type="GO" id="GO:0015297">
    <property type="term" value="F:antiporter activity"/>
    <property type="evidence" value="ECO:0007669"/>
    <property type="project" value="UniProtKB-KW"/>
</dbReference>
<comment type="function">
    <text evidence="1">Multidrug efflux pump.</text>
</comment>
<feature type="transmembrane region" description="Helical" evidence="13">
    <location>
        <begin position="203"/>
        <end position="222"/>
    </location>
</feature>
<feature type="transmembrane region" description="Helical" evidence="13">
    <location>
        <begin position="21"/>
        <end position="42"/>
    </location>
</feature>
<feature type="transmembrane region" description="Helical" evidence="13">
    <location>
        <begin position="366"/>
        <end position="387"/>
    </location>
</feature>
<dbReference type="InterPro" id="IPR002528">
    <property type="entry name" value="MATE_fam"/>
</dbReference>
<dbReference type="Pfam" id="PF01554">
    <property type="entry name" value="MatE"/>
    <property type="match status" value="2"/>
</dbReference>
<feature type="transmembrane region" description="Helical" evidence="13">
    <location>
        <begin position="243"/>
        <end position="265"/>
    </location>
</feature>
<dbReference type="NCBIfam" id="TIGR00797">
    <property type="entry name" value="matE"/>
    <property type="match status" value="1"/>
</dbReference>
<dbReference type="EMBL" id="FQYT01000010">
    <property type="protein sequence ID" value="SHJ00727.1"/>
    <property type="molecule type" value="Genomic_DNA"/>
</dbReference>
<evidence type="ECO:0000256" key="13">
    <source>
        <dbReference type="SAM" id="Phobius"/>
    </source>
</evidence>
<keyword evidence="7" id="KW-1003">Cell membrane</keyword>
<proteinExistence type="inferred from homology"/>
<keyword evidence="5" id="KW-0813">Transport</keyword>
<keyword evidence="8 13" id="KW-0812">Transmembrane</keyword>
<dbReference type="GO" id="GO:0006811">
    <property type="term" value="P:monoatomic ion transport"/>
    <property type="evidence" value="ECO:0007669"/>
    <property type="project" value="UniProtKB-KW"/>
</dbReference>
<keyword evidence="15" id="KW-1185">Reference proteome</keyword>
<evidence type="ECO:0000313" key="14">
    <source>
        <dbReference type="EMBL" id="SHJ00727.1"/>
    </source>
</evidence>
<evidence type="ECO:0000256" key="12">
    <source>
        <dbReference type="ARBA" id="ARBA00031636"/>
    </source>
</evidence>
<evidence type="ECO:0000256" key="10">
    <source>
        <dbReference type="ARBA" id="ARBA00023065"/>
    </source>
</evidence>
<gene>
    <name evidence="14" type="ORF">SAMN02745691_01190</name>
</gene>
<protein>
    <recommendedName>
        <fullName evidence="4">Probable multidrug resistance protein NorM</fullName>
    </recommendedName>
    <alternativeName>
        <fullName evidence="12">Multidrug-efflux transporter</fullName>
    </alternativeName>
</protein>
<evidence type="ECO:0000256" key="9">
    <source>
        <dbReference type="ARBA" id="ARBA00022989"/>
    </source>
</evidence>
<dbReference type="Proteomes" id="UP000184342">
    <property type="component" value="Unassembled WGS sequence"/>
</dbReference>
<feature type="transmembrane region" description="Helical" evidence="13">
    <location>
        <begin position="327"/>
        <end position="346"/>
    </location>
</feature>
<reference evidence="14 15" key="1">
    <citation type="submission" date="2016-11" db="EMBL/GenBank/DDBJ databases">
        <authorList>
            <person name="Jaros S."/>
            <person name="Januszkiewicz K."/>
            <person name="Wedrychowicz H."/>
        </authorList>
    </citation>
    <scope>NUCLEOTIDE SEQUENCE [LARGE SCALE GENOMIC DNA]</scope>
    <source>
        <strain evidence="14 15">DSM 15970</strain>
    </source>
</reference>
<evidence type="ECO:0000256" key="8">
    <source>
        <dbReference type="ARBA" id="ARBA00022692"/>
    </source>
</evidence>
<feature type="transmembrane region" description="Helical" evidence="13">
    <location>
        <begin position="137"/>
        <end position="155"/>
    </location>
</feature>
<keyword evidence="9 13" id="KW-1133">Transmembrane helix</keyword>
<dbReference type="GO" id="GO:0005886">
    <property type="term" value="C:plasma membrane"/>
    <property type="evidence" value="ECO:0007669"/>
    <property type="project" value="UniProtKB-SubCell"/>
</dbReference>
<feature type="transmembrane region" description="Helical" evidence="13">
    <location>
        <begin position="62"/>
        <end position="83"/>
    </location>
</feature>
<organism evidence="14 15">
    <name type="scientific">Parasporobacterium paucivorans DSM 15970</name>
    <dbReference type="NCBI Taxonomy" id="1122934"/>
    <lineage>
        <taxon>Bacteria</taxon>
        <taxon>Bacillati</taxon>
        <taxon>Bacillota</taxon>
        <taxon>Clostridia</taxon>
        <taxon>Lachnospirales</taxon>
        <taxon>Lachnospiraceae</taxon>
        <taxon>Parasporobacterium</taxon>
    </lineage>
</organism>
<comment type="similarity">
    <text evidence="3">Belongs to the multi antimicrobial extrusion (MATE) (TC 2.A.66.1) family.</text>
</comment>
<evidence type="ECO:0000256" key="4">
    <source>
        <dbReference type="ARBA" id="ARBA00020268"/>
    </source>
</evidence>
<evidence type="ECO:0000256" key="7">
    <source>
        <dbReference type="ARBA" id="ARBA00022475"/>
    </source>
</evidence>
<dbReference type="AlphaFoldDB" id="A0A1M6FSV6"/>
<dbReference type="STRING" id="1122934.SAMN02745691_01190"/>
<comment type="subcellular location">
    <subcellularLocation>
        <location evidence="2">Cell membrane</location>
        <topology evidence="2">Multi-pass membrane protein</topology>
    </subcellularLocation>
</comment>
<accession>A0A1M6FSV6</accession>
<evidence type="ECO:0000256" key="2">
    <source>
        <dbReference type="ARBA" id="ARBA00004651"/>
    </source>
</evidence>
<keyword evidence="11 13" id="KW-0472">Membrane</keyword>
<name>A0A1M6FSV6_9FIRM</name>
<evidence type="ECO:0000256" key="5">
    <source>
        <dbReference type="ARBA" id="ARBA00022448"/>
    </source>
</evidence>
<feature type="transmembrane region" description="Helical" evidence="13">
    <location>
        <begin position="176"/>
        <end position="197"/>
    </location>
</feature>
<evidence type="ECO:0000313" key="15">
    <source>
        <dbReference type="Proteomes" id="UP000184342"/>
    </source>
</evidence>